<dbReference type="SUPFAM" id="SSF53850">
    <property type="entry name" value="Periplasmic binding protein-like II"/>
    <property type="match status" value="1"/>
</dbReference>
<dbReference type="Pfam" id="PF03401">
    <property type="entry name" value="TctC"/>
    <property type="match status" value="1"/>
</dbReference>
<keyword evidence="2" id="KW-0732">Signal</keyword>
<dbReference type="EMBL" id="JBHTCA010000044">
    <property type="protein sequence ID" value="MFC7411716.1"/>
    <property type="molecule type" value="Genomic_DNA"/>
</dbReference>
<dbReference type="RefSeq" id="WP_382202724.1">
    <property type="nucleotide sequence ID" value="NZ_JBHTCA010000044.1"/>
</dbReference>
<evidence type="ECO:0000313" key="4">
    <source>
        <dbReference type="Proteomes" id="UP001596501"/>
    </source>
</evidence>
<feature type="signal peptide" evidence="2">
    <location>
        <begin position="1"/>
        <end position="22"/>
    </location>
</feature>
<protein>
    <submittedName>
        <fullName evidence="3">Bug family tripartite tricarboxylate transporter substrate binding protein</fullName>
    </submittedName>
</protein>
<sequence>MQRRIIFALAAAGLTIPLAALSQTPAYPTKPVKFIVPYAPGGLPDTVARVVAQRLGERLGQSVIVDNKPGGNGVVAYQSLLQSSPQDGHSFIVSDGSMLSITPLVNKSATYRVGKDILPVSLIARSPLFIVAHPKTNVNTFAEFVTLVKGKPGEFTYGSSGIGSTHHLTMEALKHALSLDVRHVPFRGSGQSTPALVGGQVDFSVAALPSMRGFYNNNQVRLLASNAATRSAQAPSIPAVAETVPGFDFAVVVGVIAAAGTPQHAIDRISKEIAEVVKHPEVIKTFNAAVIDPVGAGPAEYARVIAVENEAMARAGKIADLKAE</sequence>
<keyword evidence="4" id="KW-1185">Reference proteome</keyword>
<proteinExistence type="inferred from homology"/>
<dbReference type="InterPro" id="IPR042100">
    <property type="entry name" value="Bug_dom1"/>
</dbReference>
<accession>A0ABW2QQM7</accession>
<dbReference type="PANTHER" id="PTHR42928">
    <property type="entry name" value="TRICARBOXYLATE-BINDING PROTEIN"/>
    <property type="match status" value="1"/>
</dbReference>
<comment type="caution">
    <text evidence="3">The sequence shown here is derived from an EMBL/GenBank/DDBJ whole genome shotgun (WGS) entry which is preliminary data.</text>
</comment>
<evidence type="ECO:0000256" key="1">
    <source>
        <dbReference type="ARBA" id="ARBA00006987"/>
    </source>
</evidence>
<dbReference type="PANTHER" id="PTHR42928:SF5">
    <property type="entry name" value="BLR1237 PROTEIN"/>
    <property type="match status" value="1"/>
</dbReference>
<reference evidence="4" key="1">
    <citation type="journal article" date="2019" name="Int. J. Syst. Evol. Microbiol.">
        <title>The Global Catalogue of Microorganisms (GCM) 10K type strain sequencing project: providing services to taxonomists for standard genome sequencing and annotation.</title>
        <authorList>
            <consortium name="The Broad Institute Genomics Platform"/>
            <consortium name="The Broad Institute Genome Sequencing Center for Infectious Disease"/>
            <person name="Wu L."/>
            <person name="Ma J."/>
        </authorList>
    </citation>
    <scope>NUCLEOTIDE SEQUENCE [LARGE SCALE GENOMIC DNA]</scope>
    <source>
        <strain evidence="4">CGMCC 1.12371</strain>
    </source>
</reference>
<feature type="chain" id="PRO_5046046799" evidence="2">
    <location>
        <begin position="23"/>
        <end position="324"/>
    </location>
</feature>
<dbReference type="InterPro" id="IPR005064">
    <property type="entry name" value="BUG"/>
</dbReference>
<organism evidence="3 4">
    <name type="scientific">Hydrogenophaga atypica</name>
    <dbReference type="NCBI Taxonomy" id="249409"/>
    <lineage>
        <taxon>Bacteria</taxon>
        <taxon>Pseudomonadati</taxon>
        <taxon>Pseudomonadota</taxon>
        <taxon>Betaproteobacteria</taxon>
        <taxon>Burkholderiales</taxon>
        <taxon>Comamonadaceae</taxon>
        <taxon>Hydrogenophaga</taxon>
    </lineage>
</organism>
<dbReference type="Gene3D" id="3.40.190.10">
    <property type="entry name" value="Periplasmic binding protein-like II"/>
    <property type="match status" value="1"/>
</dbReference>
<comment type="similarity">
    <text evidence="1">Belongs to the UPF0065 (bug) family.</text>
</comment>
<dbReference type="PIRSF" id="PIRSF017082">
    <property type="entry name" value="YflP"/>
    <property type="match status" value="1"/>
</dbReference>
<name>A0ABW2QQM7_9BURK</name>
<dbReference type="Gene3D" id="3.40.190.150">
    <property type="entry name" value="Bordetella uptake gene, domain 1"/>
    <property type="match status" value="1"/>
</dbReference>
<dbReference type="CDD" id="cd07012">
    <property type="entry name" value="PBP2_Bug_TTT"/>
    <property type="match status" value="1"/>
</dbReference>
<evidence type="ECO:0000256" key="2">
    <source>
        <dbReference type="SAM" id="SignalP"/>
    </source>
</evidence>
<gene>
    <name evidence="3" type="ORF">ACFQPB_22940</name>
</gene>
<dbReference type="Proteomes" id="UP001596501">
    <property type="component" value="Unassembled WGS sequence"/>
</dbReference>
<evidence type="ECO:0000313" key="3">
    <source>
        <dbReference type="EMBL" id="MFC7411716.1"/>
    </source>
</evidence>